<dbReference type="SUPFAM" id="SSF56317">
    <property type="entry name" value="Carbon-nitrogen hydrolase"/>
    <property type="match status" value="1"/>
</dbReference>
<dbReference type="PANTHER" id="PTHR38686">
    <property type="entry name" value="APOLIPOPROTEIN N-ACYLTRANSFERASE"/>
    <property type="match status" value="1"/>
</dbReference>
<keyword evidence="5 8" id="KW-1133">Transmembrane helix</keyword>
<dbReference type="InterPro" id="IPR045378">
    <property type="entry name" value="LNT_N"/>
</dbReference>
<sequence length="572" mass="61821">MFIAYRHSRWLRAGLALLAGVLTGLAWEPYGLWWLLIITLPAFTLLVRAGTSTPTPISIDSSSTSKPRRRAFALGYLYGLGLLAISINWIHVLGIWVAVLLIAFEALFFGLLGLTLYLTSPLRWWPLAAALCWSLIEFLYSRMPFGGFGWVRLAYTVVDTPLAGFLPLIGVAGVSFLVALLAQLIAYVITILRNRRSSPRQSSPRHVVRTLLPYGVAAAVLLLLGTALPFIPLTPTPSPEESRTLQVGIVQGNVPGKGIEALGRMRSVTNNHLSETINLMVKARLGQTPMPDFILWPENSTDIDPRIDPVTERTVQAGAMIAGRPILVGAVMEGPGPDERQTSALWWDPVAGVLARYNKQNLVPFGEWIPFRAQLLPLVPVLKAVGPQSVPGTTPGVLTVPLDGRTVKIGDVMCFELAYDSTVYSTVTNGAQLLTVQSNNATYGGTGQIEQQFAITRARAMETRREIAVATTNSVSGFIDRDGTIVHRTDEFTAASMVVPMPLRTGLTPAVIAAPWIDRGLALAAVLACLLGAVTGLGLSTRARPGRLPEAGIPVRQDEPSPTVVDPEAVRR</sequence>
<feature type="domain" description="CN hydrolase" evidence="10">
    <location>
        <begin position="245"/>
        <end position="503"/>
    </location>
</feature>
<feature type="transmembrane region" description="Helical" evidence="8">
    <location>
        <begin position="163"/>
        <end position="190"/>
    </location>
</feature>
<feature type="transmembrane region" description="Helical" evidence="8">
    <location>
        <begin position="71"/>
        <end position="90"/>
    </location>
</feature>
<keyword evidence="2 8" id="KW-1003">Cell membrane</keyword>
<dbReference type="KEGG" id="mph:MLP_25530"/>
<feature type="transmembrane region" description="Helical" evidence="8">
    <location>
        <begin position="211"/>
        <end position="231"/>
    </location>
</feature>
<dbReference type="GO" id="GO:0005886">
    <property type="term" value="C:plasma membrane"/>
    <property type="evidence" value="ECO:0007669"/>
    <property type="project" value="UniProtKB-SubCell"/>
</dbReference>
<dbReference type="Pfam" id="PF00795">
    <property type="entry name" value="CN_hydrolase"/>
    <property type="match status" value="1"/>
</dbReference>
<evidence type="ECO:0000256" key="5">
    <source>
        <dbReference type="ARBA" id="ARBA00022989"/>
    </source>
</evidence>
<dbReference type="EC" id="2.3.1.269" evidence="8"/>
<evidence type="ECO:0000256" key="3">
    <source>
        <dbReference type="ARBA" id="ARBA00022679"/>
    </source>
</evidence>
<feature type="region of interest" description="Disordered" evidence="9">
    <location>
        <begin position="546"/>
        <end position="572"/>
    </location>
</feature>
<comment type="pathway">
    <text evidence="8">Protein modification; lipoprotein biosynthesis (N-acyl transfer).</text>
</comment>
<keyword evidence="11" id="KW-0328">Glycosyltransferase</keyword>
<dbReference type="AlphaFoldDB" id="F5XGT5"/>
<dbReference type="Proteomes" id="UP000007947">
    <property type="component" value="Chromosome"/>
</dbReference>
<keyword evidence="6 8" id="KW-0472">Membrane</keyword>
<dbReference type="InterPro" id="IPR036526">
    <property type="entry name" value="C-N_Hydrolase_sf"/>
</dbReference>
<comment type="function">
    <text evidence="8">Catalyzes the phospholipid dependent N-acylation of the N-terminal cysteine of apolipoprotein, the last step in lipoprotein maturation.</text>
</comment>
<comment type="similarity">
    <text evidence="8">Belongs to the CN hydrolase family. Apolipoprotein N-acyltransferase subfamily.</text>
</comment>
<keyword evidence="7 8" id="KW-0012">Acyltransferase</keyword>
<dbReference type="GO" id="GO:0042158">
    <property type="term" value="P:lipoprotein biosynthetic process"/>
    <property type="evidence" value="ECO:0007669"/>
    <property type="project" value="UniProtKB-UniRule"/>
</dbReference>
<evidence type="ECO:0000313" key="11">
    <source>
        <dbReference type="EMBL" id="BAK35567.1"/>
    </source>
</evidence>
<dbReference type="Pfam" id="PF20154">
    <property type="entry name" value="LNT_N"/>
    <property type="match status" value="1"/>
</dbReference>
<proteinExistence type="inferred from homology"/>
<feature type="transmembrane region" description="Helical" evidence="8">
    <location>
        <begin position="96"/>
        <end position="117"/>
    </location>
</feature>
<evidence type="ECO:0000256" key="1">
    <source>
        <dbReference type="ARBA" id="ARBA00004651"/>
    </source>
</evidence>
<feature type="transmembrane region" description="Helical" evidence="8">
    <location>
        <begin position="124"/>
        <end position="143"/>
    </location>
</feature>
<dbReference type="EMBL" id="AP012204">
    <property type="protein sequence ID" value="BAK35567.1"/>
    <property type="molecule type" value="Genomic_DNA"/>
</dbReference>
<comment type="subcellular location">
    <subcellularLocation>
        <location evidence="1 8">Cell membrane</location>
        <topology evidence="1 8">Multi-pass membrane protein</topology>
    </subcellularLocation>
</comment>
<protein>
    <recommendedName>
        <fullName evidence="8">Apolipoprotein N-acyltransferase</fullName>
        <shortName evidence="8">ALP N-acyltransferase</shortName>
        <ecNumber evidence="8">2.3.1.269</ecNumber>
    </recommendedName>
</protein>
<dbReference type="RefSeq" id="WP_013863436.1">
    <property type="nucleotide sequence ID" value="NC_015635.1"/>
</dbReference>
<feature type="transmembrane region" description="Helical" evidence="8">
    <location>
        <begin position="9"/>
        <end position="27"/>
    </location>
</feature>
<evidence type="ECO:0000256" key="7">
    <source>
        <dbReference type="ARBA" id="ARBA00023315"/>
    </source>
</evidence>
<keyword evidence="3 8" id="KW-0808">Transferase</keyword>
<dbReference type="eggNOG" id="COG0815">
    <property type="taxonomic scope" value="Bacteria"/>
</dbReference>
<comment type="catalytic activity">
    <reaction evidence="8">
        <text>N-terminal S-1,2-diacyl-sn-glyceryl-L-cysteinyl-[lipoprotein] + a glycerophospholipid = N-acyl-S-1,2-diacyl-sn-glyceryl-L-cysteinyl-[lipoprotein] + a 2-acyl-sn-glycero-3-phospholipid + H(+)</text>
        <dbReference type="Rhea" id="RHEA:48228"/>
        <dbReference type="Rhea" id="RHEA-COMP:14681"/>
        <dbReference type="Rhea" id="RHEA-COMP:14684"/>
        <dbReference type="ChEBI" id="CHEBI:15378"/>
        <dbReference type="ChEBI" id="CHEBI:136912"/>
        <dbReference type="ChEBI" id="CHEBI:140656"/>
        <dbReference type="ChEBI" id="CHEBI:140657"/>
        <dbReference type="ChEBI" id="CHEBI:140660"/>
        <dbReference type="EC" id="2.3.1.269"/>
    </reaction>
</comment>
<feature type="transmembrane region" description="Helical" evidence="8">
    <location>
        <begin position="33"/>
        <end position="50"/>
    </location>
</feature>
<dbReference type="CDD" id="cd07571">
    <property type="entry name" value="ALP_N-acyl_transferase"/>
    <property type="match status" value="1"/>
</dbReference>
<reference evidence="11 12" key="1">
    <citation type="submission" date="2011-05" db="EMBL/GenBank/DDBJ databases">
        <title>Whole genome sequence of Microlunatus phosphovorus NM-1.</title>
        <authorList>
            <person name="Hosoyama A."/>
            <person name="Sasaki K."/>
            <person name="Harada T."/>
            <person name="Igarashi R."/>
            <person name="Kawakoshi A."/>
            <person name="Sasagawa M."/>
            <person name="Fukada J."/>
            <person name="Nakamura S."/>
            <person name="Katano Y."/>
            <person name="Hanada S."/>
            <person name="Kamagata Y."/>
            <person name="Nakamura N."/>
            <person name="Yamazaki S."/>
            <person name="Fujita N."/>
        </authorList>
    </citation>
    <scope>NUCLEOTIDE SEQUENCE [LARGE SCALE GENOMIC DNA]</scope>
    <source>
        <strain evidence="12">ATCC 700054 / DSM 10555 / JCM 9379 / NBRC 101784 / NCIMB 13414 / VKM Ac-1990 / NM-1</strain>
    </source>
</reference>
<dbReference type="HOGENOM" id="CLU_019563_0_1_11"/>
<dbReference type="HAMAP" id="MF_01148">
    <property type="entry name" value="Lnt"/>
    <property type="match status" value="1"/>
</dbReference>
<dbReference type="GO" id="GO:0016757">
    <property type="term" value="F:glycosyltransferase activity"/>
    <property type="evidence" value="ECO:0007669"/>
    <property type="project" value="UniProtKB-KW"/>
</dbReference>
<evidence type="ECO:0000256" key="6">
    <source>
        <dbReference type="ARBA" id="ARBA00023136"/>
    </source>
</evidence>
<dbReference type="Gene3D" id="3.60.110.10">
    <property type="entry name" value="Carbon-nitrogen hydrolase"/>
    <property type="match status" value="1"/>
</dbReference>
<evidence type="ECO:0000259" key="10">
    <source>
        <dbReference type="PROSITE" id="PS50263"/>
    </source>
</evidence>
<evidence type="ECO:0000256" key="9">
    <source>
        <dbReference type="SAM" id="MobiDB-lite"/>
    </source>
</evidence>
<dbReference type="UniPathway" id="UPA00666"/>
<dbReference type="GO" id="GO:0016410">
    <property type="term" value="F:N-acyltransferase activity"/>
    <property type="evidence" value="ECO:0007669"/>
    <property type="project" value="UniProtKB-UniRule"/>
</dbReference>
<dbReference type="NCBIfam" id="TIGR00546">
    <property type="entry name" value="lnt"/>
    <property type="match status" value="1"/>
</dbReference>
<keyword evidence="4 8" id="KW-0812">Transmembrane</keyword>
<dbReference type="PROSITE" id="PS50263">
    <property type="entry name" value="CN_HYDROLASE"/>
    <property type="match status" value="1"/>
</dbReference>
<dbReference type="InterPro" id="IPR003010">
    <property type="entry name" value="C-N_Hydrolase"/>
</dbReference>
<dbReference type="STRING" id="1032480.MLP_25530"/>
<evidence type="ECO:0000313" key="12">
    <source>
        <dbReference type="Proteomes" id="UP000007947"/>
    </source>
</evidence>
<name>F5XGT5_MICPN</name>
<evidence type="ECO:0000256" key="8">
    <source>
        <dbReference type="HAMAP-Rule" id="MF_01148"/>
    </source>
</evidence>
<evidence type="ECO:0000256" key="4">
    <source>
        <dbReference type="ARBA" id="ARBA00022692"/>
    </source>
</evidence>
<evidence type="ECO:0000256" key="2">
    <source>
        <dbReference type="ARBA" id="ARBA00022475"/>
    </source>
</evidence>
<keyword evidence="12" id="KW-1185">Reference proteome</keyword>
<accession>F5XGT5</accession>
<organism evidence="11 12">
    <name type="scientific">Microlunatus phosphovorus (strain ATCC 700054 / DSM 10555 / JCM 9379 / NBRC 101784 / NCIMB 13414 / VKM Ac-1990 / NM-1)</name>
    <dbReference type="NCBI Taxonomy" id="1032480"/>
    <lineage>
        <taxon>Bacteria</taxon>
        <taxon>Bacillati</taxon>
        <taxon>Actinomycetota</taxon>
        <taxon>Actinomycetes</taxon>
        <taxon>Propionibacteriales</taxon>
        <taxon>Propionibacteriaceae</taxon>
        <taxon>Microlunatus</taxon>
    </lineage>
</organism>
<dbReference type="InterPro" id="IPR004563">
    <property type="entry name" value="Apolipo_AcylTrfase"/>
</dbReference>
<dbReference type="PANTHER" id="PTHR38686:SF1">
    <property type="entry name" value="APOLIPOPROTEIN N-ACYLTRANSFERASE"/>
    <property type="match status" value="1"/>
</dbReference>
<gene>
    <name evidence="11" type="primary">ppm2</name>
    <name evidence="8" type="synonym">lnt</name>
    <name evidence="11" type="ordered locus">MLP_25530</name>
</gene>